<evidence type="ECO:0000256" key="1">
    <source>
        <dbReference type="ARBA" id="ARBA00004585"/>
    </source>
</evidence>
<dbReference type="PANTHER" id="PTHR48178:SF1">
    <property type="entry name" value="PEROXISOME BIOGENESIS FACTOR 2"/>
    <property type="match status" value="1"/>
</dbReference>
<accession>A0A9P6DG49</accession>
<evidence type="ECO:0000256" key="2">
    <source>
        <dbReference type="ARBA" id="ARBA00004906"/>
    </source>
</evidence>
<dbReference type="AlphaFoldDB" id="A0A9P6DG49"/>
<evidence type="ECO:0000256" key="12">
    <source>
        <dbReference type="ARBA" id="ARBA00022989"/>
    </source>
</evidence>
<evidence type="ECO:0000256" key="9">
    <source>
        <dbReference type="ARBA" id="ARBA00022786"/>
    </source>
</evidence>
<dbReference type="PANTHER" id="PTHR48178">
    <property type="entry name" value="PEROXISOME BIOGENESIS FACTOR 2"/>
    <property type="match status" value="1"/>
</dbReference>
<comment type="caution">
    <text evidence="19">The sequence shown here is derived from an EMBL/GenBank/DDBJ whole genome shotgun (WGS) entry which is preliminary data.</text>
</comment>
<dbReference type="GO" id="GO:0016562">
    <property type="term" value="P:protein import into peroxisome matrix, receptor recycling"/>
    <property type="evidence" value="ECO:0007669"/>
    <property type="project" value="UniProtKB-ARBA"/>
</dbReference>
<evidence type="ECO:0000313" key="19">
    <source>
        <dbReference type="EMBL" id="KAF9495443.1"/>
    </source>
</evidence>
<evidence type="ECO:0000256" key="10">
    <source>
        <dbReference type="ARBA" id="ARBA00022833"/>
    </source>
</evidence>
<keyword evidence="10" id="KW-0862">Zinc</keyword>
<gene>
    <name evidence="19" type="ORF">BDN71DRAFT_1488996</name>
</gene>
<dbReference type="InterPro" id="IPR006845">
    <property type="entry name" value="Pex_N"/>
</dbReference>
<dbReference type="GO" id="GO:0005778">
    <property type="term" value="C:peroxisomal membrane"/>
    <property type="evidence" value="ECO:0007669"/>
    <property type="project" value="UniProtKB-SubCell"/>
</dbReference>
<sequence length="433" mass="48678">MSSAPWEDAWDRAQPRLAVIWSSLRHLSPPFPRPMRVGQLDSELLDQELVHVLQEPLQSALATMNPSLRSRFEPELSLIIQLTLYKLSVWNLGATYGAKLQDLKYQVPQNLGRKLAPSGLPRRTLFIHGTLTIVVPYFHARLRAHALSNAWPDAPSSDMRKRLWDATASLESLHTVVGLLNFVAFLWDGRYRAVTDRLLRMRLVPSRRLVKRDVSYEFMNRQMVWHAFTEFLLFLLPLVNARSIRRSITRIVSAVSLSNIRAMAPIKALGLGSSTKTPQTLMKRRGRYWTMAADQCAICAENASFNFNISEPTNVFSSIATPAPTTAAAENYENEPPTFPINTPYQASCGDTYCYHCIAERLLRTVDEGDATEGGWECIRCAEVVKTAERVTFIPEEVEAETTSDYEFSSDLDATDMSASVGSFTGSAMSDDY</sequence>
<keyword evidence="11" id="KW-0653">Protein transport</keyword>
<evidence type="ECO:0000256" key="15">
    <source>
        <dbReference type="ARBA" id="ARBA00032511"/>
    </source>
</evidence>
<evidence type="ECO:0000256" key="4">
    <source>
        <dbReference type="ARBA" id="ARBA00022448"/>
    </source>
</evidence>
<dbReference type="GO" id="GO:0008270">
    <property type="term" value="F:zinc ion binding"/>
    <property type="evidence" value="ECO:0007669"/>
    <property type="project" value="UniProtKB-KW"/>
</dbReference>
<dbReference type="EMBL" id="MU154562">
    <property type="protein sequence ID" value="KAF9495443.1"/>
    <property type="molecule type" value="Genomic_DNA"/>
</dbReference>
<evidence type="ECO:0000256" key="11">
    <source>
        <dbReference type="ARBA" id="ARBA00022927"/>
    </source>
</evidence>
<reference evidence="19" key="1">
    <citation type="submission" date="2020-11" db="EMBL/GenBank/DDBJ databases">
        <authorList>
            <consortium name="DOE Joint Genome Institute"/>
            <person name="Ahrendt S."/>
            <person name="Riley R."/>
            <person name="Andreopoulos W."/>
            <person name="Labutti K."/>
            <person name="Pangilinan J."/>
            <person name="Ruiz-Duenas F.J."/>
            <person name="Barrasa J.M."/>
            <person name="Sanchez-Garcia M."/>
            <person name="Camarero S."/>
            <person name="Miyauchi S."/>
            <person name="Serrano A."/>
            <person name="Linde D."/>
            <person name="Babiker R."/>
            <person name="Drula E."/>
            <person name="Ayuso-Fernandez I."/>
            <person name="Pacheco R."/>
            <person name="Padilla G."/>
            <person name="Ferreira P."/>
            <person name="Barriuso J."/>
            <person name="Kellner H."/>
            <person name="Castanera R."/>
            <person name="Alfaro M."/>
            <person name="Ramirez L."/>
            <person name="Pisabarro A.G."/>
            <person name="Kuo A."/>
            <person name="Tritt A."/>
            <person name="Lipzen A."/>
            <person name="He G."/>
            <person name="Yan M."/>
            <person name="Ng V."/>
            <person name="Cullen D."/>
            <person name="Martin F."/>
            <person name="Rosso M.-N."/>
            <person name="Henrissat B."/>
            <person name="Hibbett D."/>
            <person name="Martinez A.T."/>
            <person name="Grigoriev I.V."/>
        </authorList>
    </citation>
    <scope>NUCLEOTIDE SEQUENCE</scope>
    <source>
        <strain evidence="19">ATCC 90797</strain>
    </source>
</reference>
<dbReference type="GO" id="GO:0061630">
    <property type="term" value="F:ubiquitin protein ligase activity"/>
    <property type="evidence" value="ECO:0007669"/>
    <property type="project" value="UniProtKB-EC"/>
</dbReference>
<proteinExistence type="inferred from homology"/>
<evidence type="ECO:0000256" key="3">
    <source>
        <dbReference type="ARBA" id="ARBA00008704"/>
    </source>
</evidence>
<evidence type="ECO:0000256" key="16">
    <source>
        <dbReference type="ARBA" id="ARBA00034438"/>
    </source>
</evidence>
<organism evidence="19 20">
    <name type="scientific">Pleurotus eryngii</name>
    <name type="common">Boletus of the steppes</name>
    <dbReference type="NCBI Taxonomy" id="5323"/>
    <lineage>
        <taxon>Eukaryota</taxon>
        <taxon>Fungi</taxon>
        <taxon>Dikarya</taxon>
        <taxon>Basidiomycota</taxon>
        <taxon>Agaricomycotina</taxon>
        <taxon>Agaricomycetes</taxon>
        <taxon>Agaricomycetidae</taxon>
        <taxon>Agaricales</taxon>
        <taxon>Pleurotineae</taxon>
        <taxon>Pleurotaceae</taxon>
        <taxon>Pleurotus</taxon>
    </lineage>
</organism>
<dbReference type="InterPro" id="IPR025654">
    <property type="entry name" value="PEX2/10"/>
</dbReference>
<evidence type="ECO:0000256" key="5">
    <source>
        <dbReference type="ARBA" id="ARBA00022679"/>
    </source>
</evidence>
<evidence type="ECO:0000256" key="8">
    <source>
        <dbReference type="ARBA" id="ARBA00022771"/>
    </source>
</evidence>
<keyword evidence="8" id="KW-0863">Zinc-finger</keyword>
<evidence type="ECO:0000256" key="6">
    <source>
        <dbReference type="ARBA" id="ARBA00022692"/>
    </source>
</evidence>
<comment type="pathway">
    <text evidence="2">Protein modification; protein ubiquitination.</text>
</comment>
<comment type="catalytic activity">
    <reaction evidence="16">
        <text>[E2 ubiquitin-conjugating enzyme]-S-ubiquitinyl-L-cysteine + [acceptor protein]-L-cysteine = [E2 ubiquitin-conjugating enzyme]-L-cysteine + [acceptor protein]-S-ubiquitinyl-L-cysteine.</text>
        <dbReference type="EC" id="2.3.2.36"/>
    </reaction>
</comment>
<keyword evidence="7" id="KW-0479">Metal-binding</keyword>
<comment type="similarity">
    <text evidence="3">Belongs to the pex2/pex10/pex12 family.</text>
</comment>
<evidence type="ECO:0000313" key="20">
    <source>
        <dbReference type="Proteomes" id="UP000807025"/>
    </source>
</evidence>
<evidence type="ECO:0000256" key="7">
    <source>
        <dbReference type="ARBA" id="ARBA00022723"/>
    </source>
</evidence>
<dbReference type="OrthoDB" id="1701437at2759"/>
<feature type="domain" description="Pex N-terminal" evidence="18">
    <location>
        <begin position="46"/>
        <end position="246"/>
    </location>
</feature>
<keyword evidence="14" id="KW-0576">Peroxisome</keyword>
<evidence type="ECO:0000256" key="14">
    <source>
        <dbReference type="ARBA" id="ARBA00023140"/>
    </source>
</evidence>
<dbReference type="GO" id="GO:0016567">
    <property type="term" value="P:protein ubiquitination"/>
    <property type="evidence" value="ECO:0007669"/>
    <property type="project" value="UniProtKB-ARBA"/>
</dbReference>
<keyword evidence="13" id="KW-0472">Membrane</keyword>
<dbReference type="EC" id="2.3.2.36" evidence="17"/>
<keyword evidence="6" id="KW-0812">Transmembrane</keyword>
<dbReference type="Proteomes" id="UP000807025">
    <property type="component" value="Unassembled WGS sequence"/>
</dbReference>
<keyword evidence="9" id="KW-0833">Ubl conjugation pathway</keyword>
<evidence type="ECO:0000259" key="18">
    <source>
        <dbReference type="Pfam" id="PF04757"/>
    </source>
</evidence>
<evidence type="ECO:0000256" key="17">
    <source>
        <dbReference type="ARBA" id="ARBA00034523"/>
    </source>
</evidence>
<keyword evidence="4" id="KW-0813">Transport</keyword>
<keyword evidence="5" id="KW-0808">Transferase</keyword>
<evidence type="ECO:0000256" key="13">
    <source>
        <dbReference type="ARBA" id="ARBA00023136"/>
    </source>
</evidence>
<comment type="subcellular location">
    <subcellularLocation>
        <location evidence="1">Peroxisome membrane</location>
        <topology evidence="1">Multi-pass membrane protein</topology>
    </subcellularLocation>
</comment>
<protein>
    <recommendedName>
        <fullName evidence="17">RING-type E3 ubiquitin transferase (cysteine targeting)</fullName>
        <ecNumber evidence="17">2.3.2.36</ecNumber>
    </recommendedName>
    <alternativeName>
        <fullName evidence="15">Peroxin-2</fullName>
    </alternativeName>
</protein>
<dbReference type="Pfam" id="PF04757">
    <property type="entry name" value="Pex2_Pex12"/>
    <property type="match status" value="1"/>
</dbReference>
<keyword evidence="20" id="KW-1185">Reference proteome</keyword>
<keyword evidence="12" id="KW-1133">Transmembrane helix</keyword>
<name>A0A9P6DG49_PLEER</name>